<dbReference type="Proteomes" id="UP001595839">
    <property type="component" value="Unassembled WGS sequence"/>
</dbReference>
<sequence length="347" mass="40269">MTKPTNPYAHAYADFLRETTEHQLVVLHDDGLYRHLRIQKPGTRAWSWDITTWPGHLATSGDIAEGYMFTRELDMIDFLSVSRRYRAYYSDGAPSINVRYWAEKLCGGRSHEVKKYDADVFLQLVREHLAEHEEIGDEAQAFHERQLTLLKQLHELRGLDEAAQMELLKTHWVAEARVTHFDSSSHTTLARQRRDAAAAAVDRLWSADDLSDEQFDRLAKEHDWNGLAGIAIERESPAERAAEILDEAGTYVGSEHEARQWLHENSETFGEDTWEWDLRNYDIHFLFTCYGIDLAVRLYREHRSQQAETPKATLLSNRFLRFLVRSFRALGRPRRRANHPAAEAVQP</sequence>
<name>A0ABV9B8M5_9ACTN</name>
<protein>
    <submittedName>
        <fullName evidence="1">Uncharacterized protein</fullName>
    </submittedName>
</protein>
<keyword evidence="2" id="KW-1185">Reference proteome</keyword>
<accession>A0ABV9B8M5</accession>
<organism evidence="1 2">
    <name type="scientific">Streptomyces vulcanius</name>
    <dbReference type="NCBI Taxonomy" id="1441876"/>
    <lineage>
        <taxon>Bacteria</taxon>
        <taxon>Bacillati</taxon>
        <taxon>Actinomycetota</taxon>
        <taxon>Actinomycetes</taxon>
        <taxon>Kitasatosporales</taxon>
        <taxon>Streptomycetaceae</taxon>
        <taxon>Streptomyces</taxon>
    </lineage>
</organism>
<gene>
    <name evidence="1" type="ORF">ACFPIH_45330</name>
</gene>
<comment type="caution">
    <text evidence="1">The sequence shown here is derived from an EMBL/GenBank/DDBJ whole genome shotgun (WGS) entry which is preliminary data.</text>
</comment>
<reference evidence="2" key="1">
    <citation type="journal article" date="2019" name="Int. J. Syst. Evol. Microbiol.">
        <title>The Global Catalogue of Microorganisms (GCM) 10K type strain sequencing project: providing services to taxonomists for standard genome sequencing and annotation.</title>
        <authorList>
            <consortium name="The Broad Institute Genomics Platform"/>
            <consortium name="The Broad Institute Genome Sequencing Center for Infectious Disease"/>
            <person name="Wu L."/>
            <person name="Ma J."/>
        </authorList>
    </citation>
    <scope>NUCLEOTIDE SEQUENCE [LARGE SCALE GENOMIC DNA]</scope>
    <source>
        <strain evidence="2">CGMCC 4.7177</strain>
    </source>
</reference>
<evidence type="ECO:0000313" key="2">
    <source>
        <dbReference type="Proteomes" id="UP001595839"/>
    </source>
</evidence>
<proteinExistence type="predicted"/>
<dbReference type="RefSeq" id="WP_381184682.1">
    <property type="nucleotide sequence ID" value="NZ_JBHSFK010000045.1"/>
</dbReference>
<dbReference type="EMBL" id="JBHSFK010000045">
    <property type="protein sequence ID" value="MFC4506593.1"/>
    <property type="molecule type" value="Genomic_DNA"/>
</dbReference>
<evidence type="ECO:0000313" key="1">
    <source>
        <dbReference type="EMBL" id="MFC4506593.1"/>
    </source>
</evidence>